<sequence>MAPNPAATAASGSADTVDAHSEASDIPPGQ</sequence>
<dbReference type="EMBL" id="CABFNL010000002">
    <property type="protein sequence ID" value="VUA75766.1"/>
    <property type="molecule type" value="Genomic_DNA"/>
</dbReference>
<evidence type="ECO:0000313" key="1">
    <source>
        <dbReference type="EMBL" id="VUA75766.1"/>
    </source>
</evidence>
<name>A0A508ZYA8_KLEPN</name>
<dbReference type="AlphaFoldDB" id="A0A508ZYA8"/>
<accession>A0A508ZYA8</accession>
<organism evidence="1">
    <name type="scientific">Klebsiella pneumoniae</name>
    <dbReference type="NCBI Taxonomy" id="573"/>
    <lineage>
        <taxon>Bacteria</taxon>
        <taxon>Pseudomonadati</taxon>
        <taxon>Pseudomonadota</taxon>
        <taxon>Gammaproteobacteria</taxon>
        <taxon>Enterobacterales</taxon>
        <taxon>Enterobacteriaceae</taxon>
        <taxon>Klebsiella/Raoultella group</taxon>
        <taxon>Klebsiella</taxon>
        <taxon>Klebsiella pneumoniae complex</taxon>
    </lineage>
</organism>
<gene>
    <name evidence="1" type="ORF">NCTC11678_00296</name>
</gene>
<proteinExistence type="predicted"/>
<protein>
    <submittedName>
        <fullName evidence="1">Protein YhjJ, putative peptidase</fullName>
    </submittedName>
</protein>
<reference evidence="1" key="1">
    <citation type="submission" date="2018-06" db="EMBL/GenBank/DDBJ databases">
        <authorList>
            <consortium name="Pathogen Informatics"/>
        </authorList>
    </citation>
    <scope>NUCLEOTIDE SEQUENCE</scope>
    <source>
        <strain evidence="1">NCTC11678</strain>
    </source>
</reference>